<evidence type="ECO:0000313" key="5">
    <source>
        <dbReference type="Proteomes" id="UP000800200"/>
    </source>
</evidence>
<feature type="domain" description="Helitron helicase-like" evidence="2">
    <location>
        <begin position="525"/>
        <end position="616"/>
    </location>
</feature>
<evidence type="ECO:0000256" key="1">
    <source>
        <dbReference type="SAM" id="MobiDB-lite"/>
    </source>
</evidence>
<evidence type="ECO:0000259" key="3">
    <source>
        <dbReference type="Pfam" id="PF20209"/>
    </source>
</evidence>
<evidence type="ECO:0000259" key="2">
    <source>
        <dbReference type="Pfam" id="PF14214"/>
    </source>
</evidence>
<sequence length="715" mass="81279">MNDRERVSLHYQRVRLKDIPDTYDFDKYGLIVRGEFVSKDEDANVRPSVEGGVIMPMRKRQRSVESNQPGSKRARTAVRRERSDEEQMEDLASVLRSLDEDFAEKVRLSQEQEWCAPVPHARKVCTVQEFYKAFHDTRTLPIYTCMICYRKCAKAELEDIDWHRWARGSVEKRDDLPFACRRCFPPGEKIPGCPDCVRHLGRGALCPAAQLHLKSLTPVEEKLIALNSCYGFITKYSLVDGHRQSVRYPKHIKGHITVFPNNVQELVTNVLPHPLLKVIDEIHVSWHGAEKPAPSDLSTLLSVRRCVVERALVWLKRHNPLYANVHIDRAEMDGWDASPYGRNEPSAWERARTGQVVPPMERGLDDEGPVDIRDVLATLSQGHDIAGDVGEVDAPDHVAGENKAEEADVDSAARPIHEISSSGMFALDAGPDVTDVEKLRSVCNALGQPTLWGPMQGIASAGSAEVWRGNSEDFADSFDTRFFAKTFPTLFPRGNGGPRNLDVSVEAESAAQNLVSSRSMSLETWAQLVLQRHGGRFGTHHIFAFLAFNMGVRSRNRRVSIVERIVRSLSLERLEVARVELELLRSLSLYRFRQPMSRESRLSMRRKIKSLIIQYGRELGEAEAFLISLNLAYKRTRLAISDPISIFFKAVETNKRGNIELSSILRDVEGKDQTEYQERVIRYVDSVFTEVCLFHNECHRTSIKRHFQPFTQRGQ</sequence>
<reference evidence="4" key="1">
    <citation type="journal article" date="2020" name="Stud. Mycol.">
        <title>101 Dothideomycetes genomes: a test case for predicting lifestyles and emergence of pathogens.</title>
        <authorList>
            <person name="Haridas S."/>
            <person name="Albert R."/>
            <person name="Binder M."/>
            <person name="Bloem J."/>
            <person name="Labutti K."/>
            <person name="Salamov A."/>
            <person name="Andreopoulos B."/>
            <person name="Baker S."/>
            <person name="Barry K."/>
            <person name="Bills G."/>
            <person name="Bluhm B."/>
            <person name="Cannon C."/>
            <person name="Castanera R."/>
            <person name="Culley D."/>
            <person name="Daum C."/>
            <person name="Ezra D."/>
            <person name="Gonzalez J."/>
            <person name="Henrissat B."/>
            <person name="Kuo A."/>
            <person name="Liang C."/>
            <person name="Lipzen A."/>
            <person name="Lutzoni F."/>
            <person name="Magnuson J."/>
            <person name="Mondo S."/>
            <person name="Nolan M."/>
            <person name="Ohm R."/>
            <person name="Pangilinan J."/>
            <person name="Park H.-J."/>
            <person name="Ramirez L."/>
            <person name="Alfaro M."/>
            <person name="Sun H."/>
            <person name="Tritt A."/>
            <person name="Yoshinaga Y."/>
            <person name="Zwiers L.-H."/>
            <person name="Turgeon B."/>
            <person name="Goodwin S."/>
            <person name="Spatafora J."/>
            <person name="Crous P."/>
            <person name="Grigoriev I."/>
        </authorList>
    </citation>
    <scope>NUCLEOTIDE SEQUENCE</scope>
    <source>
        <strain evidence="4">CBS 207.26</strain>
    </source>
</reference>
<feature type="domain" description="DUF6570" evidence="3">
    <location>
        <begin position="212"/>
        <end position="333"/>
    </location>
</feature>
<protein>
    <submittedName>
        <fullName evidence="4">Uncharacterized protein</fullName>
    </submittedName>
</protein>
<dbReference type="InterPro" id="IPR046700">
    <property type="entry name" value="DUF6570"/>
</dbReference>
<dbReference type="Pfam" id="PF14214">
    <property type="entry name" value="Helitron_like_N"/>
    <property type="match status" value="1"/>
</dbReference>
<keyword evidence="5" id="KW-1185">Reference proteome</keyword>
<dbReference type="Proteomes" id="UP000800200">
    <property type="component" value="Unassembled WGS sequence"/>
</dbReference>
<dbReference type="OrthoDB" id="5093502at2759"/>
<organism evidence="4 5">
    <name type="scientific">Zopfia rhizophila CBS 207.26</name>
    <dbReference type="NCBI Taxonomy" id="1314779"/>
    <lineage>
        <taxon>Eukaryota</taxon>
        <taxon>Fungi</taxon>
        <taxon>Dikarya</taxon>
        <taxon>Ascomycota</taxon>
        <taxon>Pezizomycotina</taxon>
        <taxon>Dothideomycetes</taxon>
        <taxon>Dothideomycetes incertae sedis</taxon>
        <taxon>Zopfiaceae</taxon>
        <taxon>Zopfia</taxon>
    </lineage>
</organism>
<accession>A0A6A6E225</accession>
<dbReference type="InterPro" id="IPR025476">
    <property type="entry name" value="Helitron_helicase-like"/>
</dbReference>
<gene>
    <name evidence="4" type="ORF">K469DRAFT_710096</name>
</gene>
<proteinExistence type="predicted"/>
<name>A0A6A6E225_9PEZI</name>
<dbReference type="Pfam" id="PF20209">
    <property type="entry name" value="DUF6570"/>
    <property type="match status" value="1"/>
</dbReference>
<evidence type="ECO:0000313" key="4">
    <source>
        <dbReference type="EMBL" id="KAF2184190.1"/>
    </source>
</evidence>
<feature type="region of interest" description="Disordered" evidence="1">
    <location>
        <begin position="58"/>
        <end position="86"/>
    </location>
</feature>
<dbReference type="EMBL" id="ML994639">
    <property type="protein sequence ID" value="KAF2184190.1"/>
    <property type="molecule type" value="Genomic_DNA"/>
</dbReference>
<dbReference type="AlphaFoldDB" id="A0A6A6E225"/>